<proteinExistence type="inferred from homology"/>
<keyword evidence="2 10" id="KW-0235">DNA replication</keyword>
<keyword evidence="8 10" id="KW-0234">DNA repair</keyword>
<dbReference type="CDD" id="cd00114">
    <property type="entry name" value="LIGANc"/>
    <property type="match status" value="1"/>
</dbReference>
<dbReference type="InterPro" id="IPR010994">
    <property type="entry name" value="RuvA_2-like"/>
</dbReference>
<feature type="binding site" evidence="10">
    <location>
        <begin position="33"/>
        <end position="37"/>
    </location>
    <ligand>
        <name>NAD(+)</name>
        <dbReference type="ChEBI" id="CHEBI:57540"/>
    </ligand>
</feature>
<dbReference type="InterPro" id="IPR041663">
    <property type="entry name" value="DisA/LigA_HHH"/>
</dbReference>
<dbReference type="RefSeq" id="WP_023161449.1">
    <property type="nucleotide sequence ID" value="NC_022588.1"/>
</dbReference>
<dbReference type="PIRSF" id="PIRSF001604">
    <property type="entry name" value="LigA"/>
    <property type="match status" value="1"/>
</dbReference>
<dbReference type="PANTHER" id="PTHR23389:SF9">
    <property type="entry name" value="DNA LIGASE"/>
    <property type="match status" value="1"/>
</dbReference>
<dbReference type="Gene3D" id="3.40.50.10190">
    <property type="entry name" value="BRCT domain"/>
    <property type="match status" value="1"/>
</dbReference>
<dbReference type="FunFam" id="1.10.150.20:FF:000006">
    <property type="entry name" value="DNA ligase"/>
    <property type="match status" value="1"/>
</dbReference>
<evidence type="ECO:0000256" key="10">
    <source>
        <dbReference type="HAMAP-Rule" id="MF_01588"/>
    </source>
</evidence>
<dbReference type="Pfam" id="PF00533">
    <property type="entry name" value="BRCT"/>
    <property type="match status" value="1"/>
</dbReference>
<dbReference type="GO" id="GO:0006281">
    <property type="term" value="P:DNA repair"/>
    <property type="evidence" value="ECO:0007669"/>
    <property type="project" value="UniProtKB-KW"/>
</dbReference>
<dbReference type="Pfam" id="PF03120">
    <property type="entry name" value="OB_DNA_ligase"/>
    <property type="match status" value="1"/>
</dbReference>
<comment type="similarity">
    <text evidence="10">Belongs to the NAD-dependent DNA ligase family. LigA subfamily.</text>
</comment>
<dbReference type="Gene3D" id="6.20.10.30">
    <property type="match status" value="1"/>
</dbReference>
<dbReference type="SUPFAM" id="SSF50249">
    <property type="entry name" value="Nucleic acid-binding proteins"/>
    <property type="match status" value="1"/>
</dbReference>
<keyword evidence="10" id="KW-0464">Manganese</keyword>
<name>A0A421NY97_9MOLU</name>
<evidence type="ECO:0000313" key="12">
    <source>
        <dbReference type="EMBL" id="RMI88978.1"/>
    </source>
</evidence>
<keyword evidence="7 10" id="KW-0520">NAD</keyword>
<comment type="cofactor">
    <cofactor evidence="10">
        <name>Mg(2+)</name>
        <dbReference type="ChEBI" id="CHEBI:18420"/>
    </cofactor>
    <cofactor evidence="10">
        <name>Mn(2+)</name>
        <dbReference type="ChEBI" id="CHEBI:29035"/>
    </cofactor>
</comment>
<feature type="binding site" evidence="10">
    <location>
        <position position="283"/>
    </location>
    <ligand>
        <name>NAD(+)</name>
        <dbReference type="ChEBI" id="CHEBI:57540"/>
    </ligand>
</feature>
<dbReference type="SUPFAM" id="SSF47781">
    <property type="entry name" value="RuvA domain 2-like"/>
    <property type="match status" value="1"/>
</dbReference>
<gene>
    <name evidence="12" type="primary">lig</name>
    <name evidence="10" type="synonym">ligA</name>
    <name evidence="12" type="ORF">PSSA1_v1c1860</name>
</gene>
<comment type="catalytic activity">
    <reaction evidence="9 10">
        <text>NAD(+) + (deoxyribonucleotide)n-3'-hydroxyl + 5'-phospho-(deoxyribonucleotide)m = (deoxyribonucleotide)n+m + AMP + beta-nicotinamide D-nucleotide.</text>
        <dbReference type="EC" id="6.5.1.2"/>
    </reaction>
</comment>
<dbReference type="KEGG" id="psol:S284_03270"/>
<dbReference type="SMART" id="SM00292">
    <property type="entry name" value="BRCT"/>
    <property type="match status" value="1"/>
</dbReference>
<accession>A0A421NY97</accession>
<dbReference type="SUPFAM" id="SSF52113">
    <property type="entry name" value="BRCT domain"/>
    <property type="match status" value="1"/>
</dbReference>
<dbReference type="NCBIfam" id="NF005932">
    <property type="entry name" value="PRK07956.1"/>
    <property type="match status" value="1"/>
</dbReference>
<dbReference type="HAMAP" id="MF_01588">
    <property type="entry name" value="DNA_ligase_A"/>
    <property type="match status" value="1"/>
</dbReference>
<feature type="domain" description="BRCT" evidence="11">
    <location>
        <begin position="585"/>
        <end position="665"/>
    </location>
</feature>
<keyword evidence="3 10" id="KW-0479">Metal-binding</keyword>
<feature type="binding site" evidence="10">
    <location>
        <position position="423"/>
    </location>
    <ligand>
        <name>Zn(2+)</name>
        <dbReference type="ChEBI" id="CHEBI:29105"/>
    </ligand>
</feature>
<feature type="binding site" evidence="10">
    <location>
        <position position="418"/>
    </location>
    <ligand>
        <name>Zn(2+)</name>
        <dbReference type="ChEBI" id="CHEBI:29105"/>
    </ligand>
</feature>
<organism evidence="12 13">
    <name type="scientific">Candidatus Phytoplasma solani</name>
    <dbReference type="NCBI Taxonomy" id="69896"/>
    <lineage>
        <taxon>Bacteria</taxon>
        <taxon>Bacillati</taxon>
        <taxon>Mycoplasmatota</taxon>
        <taxon>Mollicutes</taxon>
        <taxon>Acholeplasmatales</taxon>
        <taxon>Acholeplasmataceae</taxon>
        <taxon>Candidatus Phytoplasma</taxon>
        <taxon>16SrXII (Stolbur group)</taxon>
    </lineage>
</organism>
<dbReference type="OrthoDB" id="9759736at2"/>
<dbReference type="GO" id="GO:0003911">
    <property type="term" value="F:DNA ligase (NAD+) activity"/>
    <property type="evidence" value="ECO:0007669"/>
    <property type="project" value="UniProtKB-UniRule"/>
</dbReference>
<evidence type="ECO:0000256" key="5">
    <source>
        <dbReference type="ARBA" id="ARBA00022833"/>
    </source>
</evidence>
<feature type="binding site" evidence="10">
    <location>
        <position position="168"/>
    </location>
    <ligand>
        <name>NAD(+)</name>
        <dbReference type="ChEBI" id="CHEBI:57540"/>
    </ligand>
</feature>
<dbReference type="STRING" id="69896.S284_03270"/>
<dbReference type="PROSITE" id="PS50172">
    <property type="entry name" value="BRCT"/>
    <property type="match status" value="1"/>
</dbReference>
<dbReference type="InterPro" id="IPR012340">
    <property type="entry name" value="NA-bd_OB-fold"/>
</dbReference>
<dbReference type="Gene3D" id="1.10.150.20">
    <property type="entry name" value="5' to 3' exonuclease, C-terminal subdomain"/>
    <property type="match status" value="2"/>
</dbReference>
<dbReference type="Gene3D" id="2.40.50.140">
    <property type="entry name" value="Nucleic acid-binding proteins"/>
    <property type="match status" value="1"/>
</dbReference>
<dbReference type="InterPro" id="IPR018239">
    <property type="entry name" value="DNA_ligase_AS"/>
</dbReference>
<reference evidence="13" key="1">
    <citation type="submission" date="2016-11" db="EMBL/GenBank/DDBJ databases">
        <title>Genome sequence of Candidatus Phytoplasma solani strain SA-1.</title>
        <authorList>
            <person name="Haryono M."/>
            <person name="Samarzija I."/>
            <person name="Seruga Music M."/>
            <person name="Hogenhout S."/>
            <person name="Kuo C.-H."/>
        </authorList>
    </citation>
    <scope>NUCLEOTIDE SEQUENCE [LARGE SCALE GENOMIC DNA]</scope>
    <source>
        <strain evidence="13">SA-1</strain>
    </source>
</reference>
<dbReference type="EC" id="6.5.1.2" evidence="10"/>
<dbReference type="Pfam" id="PF03119">
    <property type="entry name" value="DNA_ligase_ZBD"/>
    <property type="match status" value="1"/>
</dbReference>
<dbReference type="InterPro" id="IPR004149">
    <property type="entry name" value="Znf_DNAligase_C4"/>
</dbReference>
<dbReference type="NCBIfam" id="TIGR00575">
    <property type="entry name" value="dnlj"/>
    <property type="match status" value="1"/>
</dbReference>
<dbReference type="CDD" id="cd17748">
    <property type="entry name" value="BRCT_DNA_ligase_like"/>
    <property type="match status" value="1"/>
</dbReference>
<dbReference type="EMBL" id="MPBG01000002">
    <property type="protein sequence ID" value="RMI88978.1"/>
    <property type="molecule type" value="Genomic_DNA"/>
</dbReference>
<dbReference type="PANTHER" id="PTHR23389">
    <property type="entry name" value="CHROMOSOME TRANSMISSION FIDELITY FACTOR 18"/>
    <property type="match status" value="1"/>
</dbReference>
<comment type="caution">
    <text evidence="12">The sequence shown here is derived from an EMBL/GenBank/DDBJ whole genome shotgun (WGS) entry which is preliminary data.</text>
</comment>
<comment type="function">
    <text evidence="10">DNA ligase that catalyzes the formation of phosphodiester linkages between 5'-phosphoryl and 3'-hydroxyl groups in double-stranded DNA using NAD as a coenzyme and as the energy source for the reaction. It is essential for DNA replication and repair of damaged DNA.</text>
</comment>
<feature type="binding site" evidence="10">
    <location>
        <position position="400"/>
    </location>
    <ligand>
        <name>Zn(2+)</name>
        <dbReference type="ChEBI" id="CHEBI:29105"/>
    </ligand>
</feature>
<feature type="binding site" evidence="10">
    <location>
        <position position="307"/>
    </location>
    <ligand>
        <name>NAD(+)</name>
        <dbReference type="ChEBI" id="CHEBI:57540"/>
    </ligand>
</feature>
<keyword evidence="13" id="KW-1185">Reference proteome</keyword>
<sequence length="665" mass="75187">METTAIKKIKSLVKLLNEANYQYYNLSNPKINDQQYDALLKELIILETNYPQHRLPYSPTLKIGGFVEKKFKNFHHTIPMMSLDNAFNIEELKNFYDRIVKINPSFSLLTELKIDGVAINLKYKKGILTQALTRGNGILGEDITKNVQTIKTVPLKLSQPIDIEVRGEIYLSYPAFEKLNQKQKENNKTPFANPRNAASGTLRQLNSKIVAQRNLSIFIYNIASPYLIKPTQLASLEFLIQLGFTVNPHYNLALTFEDLLVKIQNYKVIKDTQPYDTDGVVIKVNELALHALIGATSKAPKWAIAYKFPAKTSQSIVTDIIFQLGRTGMITPICQIMPVLVDGSLISKVVLHNYDFISKKDIRIGDCVTVHKAGSVIPEILEVVASKRTNQKKTMMILQCPYCKSNLVKKEGKVDYFCLNDDCYWQKIQRLIHFVSKKAMDINVLGEKTIITLFNQHLIQKPSDLYLLHTHLNILQTLPSFGQKKINNILKAIEQSKTKPLERVLFGLGIKHVGEKISQVLVKNNLSLEKLATIKLEALTAIPEIGDKIAKSINIFFNNPRNIAEIQKLQQLGVSFQNTINQTVVKKTFFSDKKIVLTGTLQNYTRLELTQILKQMGANISSSLSAKTDFLIAGTNAGSKLTKAQKLKISIIEEAQLEKWIKQTD</sequence>
<evidence type="ECO:0000256" key="3">
    <source>
        <dbReference type="ARBA" id="ARBA00022723"/>
    </source>
</evidence>
<evidence type="ECO:0000256" key="4">
    <source>
        <dbReference type="ARBA" id="ARBA00022763"/>
    </source>
</evidence>
<feature type="active site" description="N6-AMP-lysine intermediate" evidence="10">
    <location>
        <position position="113"/>
    </location>
</feature>
<keyword evidence="1 10" id="KW-0436">Ligase</keyword>
<dbReference type="GO" id="GO:0006260">
    <property type="term" value="P:DNA replication"/>
    <property type="evidence" value="ECO:0007669"/>
    <property type="project" value="UniProtKB-KW"/>
</dbReference>
<keyword evidence="6 10" id="KW-0460">Magnesium</keyword>
<dbReference type="InterPro" id="IPR013840">
    <property type="entry name" value="DNAligase_N"/>
</dbReference>
<feature type="binding site" evidence="10">
    <location>
        <begin position="82"/>
        <end position="83"/>
    </location>
    <ligand>
        <name>NAD(+)</name>
        <dbReference type="ChEBI" id="CHEBI:57540"/>
    </ligand>
</feature>
<feature type="binding site" evidence="10">
    <location>
        <position position="403"/>
    </location>
    <ligand>
        <name>Zn(2+)</name>
        <dbReference type="ChEBI" id="CHEBI:29105"/>
    </ligand>
</feature>
<evidence type="ECO:0000256" key="1">
    <source>
        <dbReference type="ARBA" id="ARBA00022598"/>
    </source>
</evidence>
<evidence type="ECO:0000256" key="2">
    <source>
        <dbReference type="ARBA" id="ARBA00022705"/>
    </source>
</evidence>
<dbReference type="Pfam" id="PF01653">
    <property type="entry name" value="DNA_ligase_aden"/>
    <property type="match status" value="1"/>
</dbReference>
<dbReference type="SUPFAM" id="SSF56091">
    <property type="entry name" value="DNA ligase/mRNA capping enzyme, catalytic domain"/>
    <property type="match status" value="1"/>
</dbReference>
<dbReference type="AlphaFoldDB" id="A0A421NY97"/>
<evidence type="ECO:0000256" key="7">
    <source>
        <dbReference type="ARBA" id="ARBA00023027"/>
    </source>
</evidence>
<keyword evidence="4 10" id="KW-0227">DNA damage</keyword>
<evidence type="ECO:0000256" key="8">
    <source>
        <dbReference type="ARBA" id="ARBA00023204"/>
    </source>
</evidence>
<dbReference type="InterPro" id="IPR036420">
    <property type="entry name" value="BRCT_dom_sf"/>
</dbReference>
<evidence type="ECO:0000256" key="9">
    <source>
        <dbReference type="ARBA" id="ARBA00034005"/>
    </source>
</evidence>
<dbReference type="PROSITE" id="PS01055">
    <property type="entry name" value="DNA_LIGASE_N1"/>
    <property type="match status" value="1"/>
</dbReference>
<dbReference type="InterPro" id="IPR001679">
    <property type="entry name" value="DNA_ligase"/>
</dbReference>
<feature type="binding site" evidence="10">
    <location>
        <position position="111"/>
    </location>
    <ligand>
        <name>NAD(+)</name>
        <dbReference type="ChEBI" id="CHEBI:57540"/>
    </ligand>
</feature>
<dbReference type="Pfam" id="PF12826">
    <property type="entry name" value="HHH_2"/>
    <property type="match status" value="1"/>
</dbReference>
<protein>
    <recommendedName>
        <fullName evidence="10">DNA ligase</fullName>
        <ecNumber evidence="10">6.5.1.2</ecNumber>
    </recommendedName>
    <alternativeName>
        <fullName evidence="10">Polydeoxyribonucleotide synthase [NAD(+)]</fullName>
    </alternativeName>
</protein>
<evidence type="ECO:0000259" key="11">
    <source>
        <dbReference type="PROSITE" id="PS50172"/>
    </source>
</evidence>
<feature type="binding site" evidence="10">
    <location>
        <position position="134"/>
    </location>
    <ligand>
        <name>NAD(+)</name>
        <dbReference type="ChEBI" id="CHEBI:57540"/>
    </ligand>
</feature>
<dbReference type="GO" id="GO:0046872">
    <property type="term" value="F:metal ion binding"/>
    <property type="evidence" value="ECO:0007669"/>
    <property type="project" value="UniProtKB-KW"/>
</dbReference>
<dbReference type="Gene3D" id="3.30.470.30">
    <property type="entry name" value="DNA ligase/mRNA capping enzyme"/>
    <property type="match status" value="1"/>
</dbReference>
<keyword evidence="5 10" id="KW-0862">Zinc</keyword>
<dbReference type="InterPro" id="IPR001357">
    <property type="entry name" value="BRCT_dom"/>
</dbReference>
<dbReference type="InterPro" id="IPR004150">
    <property type="entry name" value="NAD_DNA_ligase_OB"/>
</dbReference>
<evidence type="ECO:0000313" key="13">
    <source>
        <dbReference type="Proteomes" id="UP000283896"/>
    </source>
</evidence>
<dbReference type="SMART" id="SM00532">
    <property type="entry name" value="LIGANc"/>
    <property type="match status" value="1"/>
</dbReference>
<evidence type="ECO:0000256" key="6">
    <source>
        <dbReference type="ARBA" id="ARBA00022842"/>
    </source>
</evidence>
<dbReference type="Proteomes" id="UP000283896">
    <property type="component" value="Unassembled WGS sequence"/>
</dbReference>
<dbReference type="GO" id="GO:0005829">
    <property type="term" value="C:cytosol"/>
    <property type="evidence" value="ECO:0007669"/>
    <property type="project" value="TreeGrafter"/>
</dbReference>
<dbReference type="InterPro" id="IPR013839">
    <property type="entry name" value="DNAligase_adenylation"/>
</dbReference>
<dbReference type="Gene3D" id="1.10.287.610">
    <property type="entry name" value="Helix hairpin bin"/>
    <property type="match status" value="1"/>
</dbReference>